<dbReference type="InterPro" id="IPR029058">
    <property type="entry name" value="AB_hydrolase_fold"/>
</dbReference>
<keyword evidence="4" id="KW-1185">Reference proteome</keyword>
<sequence>MAPGLLWVAMQPREGLPTEEFHDWYNNEHGPTRLRLPFVTNGFRFRATDLDTKPDGKTPEEWPEWLAVYDITDMSELQSEAYLRLRTDEVKSQREKDVMSKIMVDRRLFDFVEEVKSEENFVPLENFLDAPKENEQPRLMNCVIQTIQPGQEEEFHKWYREEHMPMMSKIPGFLRIRRFKTSSIGATPSTPTQWVSLIEWAKSAAGTPDHAALNSTPWRMKAQKEYVAEKSYRQYRHYYTFGPAPRDLQPLDNAKPFVSPDGLTKVMPHNAASDAASASASAPAAAPASALAGTIQHTHAVESYITTADGVDLHFRLEGSGDQHAPLIVLSNCILADYSIWDGFLERFFARDGNKAKYRVVRYLTRGRTSNVGGAQSQPITVDTLSSDIITILDALRVKKAAAVIGVSLGGATVLNTALKFPNRTHTFIACDTNPLAPASNPKAWEERIALAKSENAVSGPNNLAAAEGEPIVGRQLADITVKRWFVPANYETSPNKERAQKITEMVANNSMVGFEAGAKALYAYDLRDSMKASDKYGAFVVGSGDGVLPKTMKEMAELMGGKTEYLVVDNAGHLPMVEQPAAFEEIVSKFLSKA</sequence>
<dbReference type="Pfam" id="PF00561">
    <property type="entry name" value="Abhydrolase_1"/>
    <property type="match status" value="1"/>
</dbReference>
<gene>
    <name evidence="3" type="ORF">AAP_06351</name>
</gene>
<reference evidence="3 4" key="1">
    <citation type="journal article" date="2016" name="Genome Biol. Evol.">
        <title>Divergent and convergent evolution of fungal pathogenicity.</title>
        <authorList>
            <person name="Shang Y."/>
            <person name="Xiao G."/>
            <person name="Zheng P."/>
            <person name="Cen K."/>
            <person name="Zhan S."/>
            <person name="Wang C."/>
        </authorList>
    </citation>
    <scope>NUCLEOTIDE SEQUENCE [LARGE SCALE GENOMIC DNA]</scope>
    <source>
        <strain evidence="3 4">ARSEF 7405</strain>
    </source>
</reference>
<accession>A0A167UV71</accession>
<dbReference type="Gene3D" id="3.30.70.100">
    <property type="match status" value="1"/>
</dbReference>
<comment type="caution">
    <text evidence="3">The sequence shown here is derived from an EMBL/GenBank/DDBJ whole genome shotgun (WGS) entry which is preliminary data.</text>
</comment>
<name>A0A167UV71_9EURO</name>
<evidence type="ECO:0000256" key="1">
    <source>
        <dbReference type="ARBA" id="ARBA00008645"/>
    </source>
</evidence>
<dbReference type="AlphaFoldDB" id="A0A167UV71"/>
<dbReference type="InterPro" id="IPR011008">
    <property type="entry name" value="Dimeric_a/b-barrel"/>
</dbReference>
<dbReference type="SUPFAM" id="SSF54909">
    <property type="entry name" value="Dimeric alpha+beta barrel"/>
    <property type="match status" value="1"/>
</dbReference>
<dbReference type="Gene3D" id="3.40.50.1820">
    <property type="entry name" value="alpha/beta hydrolase"/>
    <property type="match status" value="1"/>
</dbReference>
<proteinExistence type="inferred from homology"/>
<protein>
    <submittedName>
        <fullName evidence="3">Alpha/beta hydrolase</fullName>
    </submittedName>
</protein>
<keyword evidence="3" id="KW-0378">Hydrolase</keyword>
<evidence type="ECO:0000313" key="3">
    <source>
        <dbReference type="EMBL" id="KZZ86649.1"/>
    </source>
</evidence>
<feature type="domain" description="AB hydrolase-1" evidence="2">
    <location>
        <begin position="326"/>
        <end position="580"/>
    </location>
</feature>
<evidence type="ECO:0000259" key="2">
    <source>
        <dbReference type="Pfam" id="PF00561"/>
    </source>
</evidence>
<dbReference type="PANTHER" id="PTHR43039">
    <property type="entry name" value="ESTERASE-RELATED"/>
    <property type="match status" value="1"/>
</dbReference>
<dbReference type="EMBL" id="AZGZ01000053">
    <property type="protein sequence ID" value="KZZ86649.1"/>
    <property type="molecule type" value="Genomic_DNA"/>
</dbReference>
<organism evidence="3 4">
    <name type="scientific">Ascosphaera apis ARSEF 7405</name>
    <dbReference type="NCBI Taxonomy" id="392613"/>
    <lineage>
        <taxon>Eukaryota</taxon>
        <taxon>Fungi</taxon>
        <taxon>Dikarya</taxon>
        <taxon>Ascomycota</taxon>
        <taxon>Pezizomycotina</taxon>
        <taxon>Eurotiomycetes</taxon>
        <taxon>Eurotiomycetidae</taxon>
        <taxon>Onygenales</taxon>
        <taxon>Ascosphaeraceae</taxon>
        <taxon>Ascosphaera</taxon>
    </lineage>
</organism>
<dbReference type="SUPFAM" id="SSF53474">
    <property type="entry name" value="alpha/beta-Hydrolases"/>
    <property type="match status" value="1"/>
</dbReference>
<dbReference type="Proteomes" id="UP000242877">
    <property type="component" value="Unassembled WGS sequence"/>
</dbReference>
<dbReference type="OrthoDB" id="2851338at2759"/>
<dbReference type="GO" id="GO:0016787">
    <property type="term" value="F:hydrolase activity"/>
    <property type="evidence" value="ECO:0007669"/>
    <property type="project" value="UniProtKB-KW"/>
</dbReference>
<dbReference type="InterPro" id="IPR000073">
    <property type="entry name" value="AB_hydrolase_1"/>
</dbReference>
<comment type="similarity">
    <text evidence="1">Belongs to the AB hydrolase superfamily.</text>
</comment>
<evidence type="ECO:0000313" key="4">
    <source>
        <dbReference type="Proteomes" id="UP000242877"/>
    </source>
</evidence>
<dbReference type="VEuPathDB" id="FungiDB:AAP_06351"/>